<dbReference type="InterPro" id="IPR032259">
    <property type="entry name" value="HIBYL-CoA-H"/>
</dbReference>
<dbReference type="InterPro" id="IPR045004">
    <property type="entry name" value="ECH_dom"/>
</dbReference>
<dbReference type="Proteomes" id="UP000007148">
    <property type="component" value="Unassembled WGS sequence"/>
</dbReference>
<organism evidence="6 7">
    <name type="scientific">Serendipita indica (strain DSM 11827)</name>
    <name type="common">Root endophyte fungus</name>
    <name type="synonym">Piriformospora indica</name>
    <dbReference type="NCBI Taxonomy" id="1109443"/>
    <lineage>
        <taxon>Eukaryota</taxon>
        <taxon>Fungi</taxon>
        <taxon>Dikarya</taxon>
        <taxon>Basidiomycota</taxon>
        <taxon>Agaricomycotina</taxon>
        <taxon>Agaricomycetes</taxon>
        <taxon>Sebacinales</taxon>
        <taxon>Serendipitaceae</taxon>
        <taxon>Serendipita</taxon>
    </lineage>
</organism>
<dbReference type="InParanoid" id="G4TQA4"/>
<evidence type="ECO:0000259" key="5">
    <source>
        <dbReference type="Pfam" id="PF16113"/>
    </source>
</evidence>
<dbReference type="PANTHER" id="PTHR43176:SF3">
    <property type="entry name" value="3-HYDROXYISOBUTYRYL-COA HYDROLASE, MITOCHONDRIAL"/>
    <property type="match status" value="1"/>
</dbReference>
<dbReference type="GO" id="GO:0005739">
    <property type="term" value="C:mitochondrion"/>
    <property type="evidence" value="ECO:0007669"/>
    <property type="project" value="TreeGrafter"/>
</dbReference>
<dbReference type="EMBL" id="CAFZ01000230">
    <property type="protein sequence ID" value="CCA73497.1"/>
    <property type="molecule type" value="Genomic_DNA"/>
</dbReference>
<dbReference type="OMA" id="QRCFEPC"/>
<comment type="catalytic activity">
    <reaction evidence="1">
        <text>3-hydroxy-2-methylpropanoyl-CoA + H2O = 3-hydroxy-2-methylpropanoate + CoA + H(+)</text>
        <dbReference type="Rhea" id="RHEA:20888"/>
        <dbReference type="ChEBI" id="CHEBI:11805"/>
        <dbReference type="ChEBI" id="CHEBI:15377"/>
        <dbReference type="ChEBI" id="CHEBI:15378"/>
        <dbReference type="ChEBI" id="CHEBI:57287"/>
        <dbReference type="ChEBI" id="CHEBI:57340"/>
        <dbReference type="EC" id="3.1.2.4"/>
    </reaction>
</comment>
<comment type="caution">
    <text evidence="6">The sequence shown here is derived from an EMBL/GenBank/DDBJ whole genome shotgun (WGS) entry which is preliminary data.</text>
</comment>
<feature type="compositionally biased region" description="Polar residues" evidence="4">
    <location>
        <begin position="163"/>
        <end position="180"/>
    </location>
</feature>
<dbReference type="HOGENOM" id="CLU_009834_22_0_1"/>
<keyword evidence="3" id="KW-0378">Hydrolase</keyword>
<dbReference type="GO" id="GO:0003860">
    <property type="term" value="F:3-hydroxyisobutyryl-CoA hydrolase activity"/>
    <property type="evidence" value="ECO:0007669"/>
    <property type="project" value="UniProtKB-EC"/>
</dbReference>
<keyword evidence="7" id="KW-1185">Reference proteome</keyword>
<dbReference type="PANTHER" id="PTHR43176">
    <property type="entry name" value="3-HYDROXYISOBUTYRYL-COA HYDROLASE-RELATED"/>
    <property type="match status" value="1"/>
</dbReference>
<evidence type="ECO:0000256" key="2">
    <source>
        <dbReference type="ARBA" id="ARBA00011915"/>
    </source>
</evidence>
<dbReference type="SUPFAM" id="SSF52096">
    <property type="entry name" value="ClpP/crotonase"/>
    <property type="match status" value="1"/>
</dbReference>
<proteinExistence type="predicted"/>
<sequence>MHAPFRVATERTMFAMPETDIGYFTDVGATHFLAHLDGQLGTYLGLSSARVTGRAVFECGIATHYVPSRNIPLLLERLSRLEDADYNVIDQAIDEFYEHRTSGGGTHDDPPPVLVGDVRVAIDQAFSPRDPIMIMENLKSLSQGRPIASAHPTTMVKKKQGSEAHSLSSGASPVESSTASVFDPTPPVGAAVEAWATETMEAIQGRSPTAVCVTREAIWQAREKTLQSAFETEMGLAKAFCTTLAGDFVQGVEAKLLKRGSEGPPIWDPASLLKVDQEMVRGLVSSAGGEGKAVAGFTLETGEGAGRDRSSYGLPSEKTIRAMVLGDKRTKGTGKSGSKRGQSREEIVDKVVKAFKGKHGVRERVQEVLTRRTRVVESGAGAGVVEWID</sequence>
<evidence type="ECO:0000313" key="7">
    <source>
        <dbReference type="Proteomes" id="UP000007148"/>
    </source>
</evidence>
<dbReference type="eggNOG" id="KOG1684">
    <property type="taxonomic scope" value="Eukaryota"/>
</dbReference>
<gene>
    <name evidence="6" type="ORF">PIIN_07450</name>
</gene>
<feature type="region of interest" description="Disordered" evidence="4">
    <location>
        <begin position="152"/>
        <end position="185"/>
    </location>
</feature>
<dbReference type="Gene3D" id="3.90.226.10">
    <property type="entry name" value="2-enoyl-CoA Hydratase, Chain A, domain 1"/>
    <property type="match status" value="1"/>
</dbReference>
<dbReference type="InterPro" id="IPR029045">
    <property type="entry name" value="ClpP/crotonase-like_dom_sf"/>
</dbReference>
<dbReference type="AlphaFoldDB" id="G4TQA4"/>
<dbReference type="OrthoDB" id="1737613at2759"/>
<feature type="domain" description="Enoyl-CoA hydratase/isomerase" evidence="5">
    <location>
        <begin position="192"/>
        <end position="281"/>
    </location>
</feature>
<dbReference type="Pfam" id="PF16113">
    <property type="entry name" value="ECH_2"/>
    <property type="match status" value="2"/>
</dbReference>
<name>G4TQA4_SERID</name>
<dbReference type="STRING" id="1109443.G4TQA4"/>
<dbReference type="GO" id="GO:0006574">
    <property type="term" value="P:L-valine catabolic process"/>
    <property type="evidence" value="ECO:0007669"/>
    <property type="project" value="TreeGrafter"/>
</dbReference>
<dbReference type="CDD" id="cd06558">
    <property type="entry name" value="crotonase-like"/>
    <property type="match status" value="1"/>
</dbReference>
<evidence type="ECO:0000313" key="6">
    <source>
        <dbReference type="EMBL" id="CCA73497.1"/>
    </source>
</evidence>
<accession>G4TQA4</accession>
<evidence type="ECO:0000256" key="4">
    <source>
        <dbReference type="SAM" id="MobiDB-lite"/>
    </source>
</evidence>
<reference evidence="6 7" key="1">
    <citation type="journal article" date="2011" name="PLoS Pathog.">
        <title>Endophytic Life Strategies Decoded by Genome and Transcriptome Analyses of the Mutualistic Root Symbiont Piriformospora indica.</title>
        <authorList>
            <person name="Zuccaro A."/>
            <person name="Lahrmann U."/>
            <person name="Guldener U."/>
            <person name="Langen G."/>
            <person name="Pfiffi S."/>
            <person name="Biedenkopf D."/>
            <person name="Wong P."/>
            <person name="Samans B."/>
            <person name="Grimm C."/>
            <person name="Basiewicz M."/>
            <person name="Murat C."/>
            <person name="Martin F."/>
            <person name="Kogel K.H."/>
        </authorList>
    </citation>
    <scope>NUCLEOTIDE SEQUENCE [LARGE SCALE GENOMIC DNA]</scope>
    <source>
        <strain evidence="6 7">DSM 11827</strain>
    </source>
</reference>
<dbReference type="EC" id="3.1.2.4" evidence="2"/>
<dbReference type="FunCoup" id="G4TQA4">
    <property type="interactions" value="326"/>
</dbReference>
<evidence type="ECO:0000256" key="1">
    <source>
        <dbReference type="ARBA" id="ARBA00001709"/>
    </source>
</evidence>
<feature type="domain" description="Enoyl-CoA hydratase/isomerase" evidence="5">
    <location>
        <begin position="1"/>
        <end position="158"/>
    </location>
</feature>
<evidence type="ECO:0000256" key="3">
    <source>
        <dbReference type="ARBA" id="ARBA00022801"/>
    </source>
</evidence>
<protein>
    <recommendedName>
        <fullName evidence="2">3-hydroxyisobutyryl-CoA hydrolase</fullName>
        <ecNumber evidence="2">3.1.2.4</ecNumber>
    </recommendedName>
</protein>